<dbReference type="PANTHER" id="PTHR33908:SF11">
    <property type="entry name" value="MEMBRANE PROTEIN"/>
    <property type="match status" value="1"/>
</dbReference>
<feature type="transmembrane region" description="Helical" evidence="8">
    <location>
        <begin position="137"/>
        <end position="153"/>
    </location>
</feature>
<feature type="transmembrane region" description="Helical" evidence="8">
    <location>
        <begin position="304"/>
        <end position="322"/>
    </location>
</feature>
<dbReference type="GO" id="GO:0006493">
    <property type="term" value="P:protein O-linked glycosylation"/>
    <property type="evidence" value="ECO:0007669"/>
    <property type="project" value="InterPro"/>
</dbReference>
<feature type="transmembrane region" description="Helical" evidence="8">
    <location>
        <begin position="111"/>
        <end position="130"/>
    </location>
</feature>
<feature type="transmembrane region" description="Helical" evidence="8">
    <location>
        <begin position="237"/>
        <end position="258"/>
    </location>
</feature>
<evidence type="ECO:0000256" key="4">
    <source>
        <dbReference type="ARBA" id="ARBA00022679"/>
    </source>
</evidence>
<sequence>MGKYSMKSVAENIRAKDSRLEVLLIIFLILASFLPRVLDLGTFLTADEKTWIVRSYEFIRAFKDVRFNDMLQTTHPGVTTMWVSGAAITAKMFFAQIPFTSNGLIHFVKVAQFPIAFLNALAIPLIYLLLKKITGRTIAFLAAILIALDPYIIGYSRVIHVDALLGSILTIAVLSTILYARSLDRRLLVISAVSSALALLTKVPAVFIFPFFPVALFVMNTRQFFTRAFLVQQSRNALIWLLAIIIIILVVWPVLLWVPNPGGNILVLRRDVTTAATTPHNMNEEYSIEPLHYPAALLIRSNPVAFVGVIAGCVGLLISAVRKKLPREIFLVAVYLFGFVIMMTLGAKKGDRYIMPAFFALDILAAYGIVWLTQLLTSPSPSFVRRGNATLPLTKGESEGVSRGAVICFSLCIVYLLGVVVSYHPYEVSYSSPLFPDNLSQELGWGEGLEQVGAWLNKNYPNETTASWYPEELDVYTNGPVAHINAHLQNQVRFVVLYRNMFGREPSHYANDFIDEYYKKMEPVFVVKVHGKEFAWVYEKPSFPNNIGELTPQTIVTQEVVVNHAELAGVDILPATRGGQVDTGIYRLEIANTLVGAPLFSQEIPVAGVIDSQWYSVKFPDSLGISVGNHVFVRIRALNATSPYPSIRFARAVSRSTPVYISRNGDVRDAEPKPGSLGVRLTYHAIDGTIATETQTKLLR</sequence>
<feature type="transmembrane region" description="Helical" evidence="8">
    <location>
        <begin position="159"/>
        <end position="180"/>
    </location>
</feature>
<keyword evidence="3" id="KW-0328">Glycosyltransferase</keyword>
<evidence type="ECO:0000256" key="1">
    <source>
        <dbReference type="ARBA" id="ARBA00004651"/>
    </source>
</evidence>
<evidence type="ECO:0000256" key="2">
    <source>
        <dbReference type="ARBA" id="ARBA00022475"/>
    </source>
</evidence>
<evidence type="ECO:0000313" key="10">
    <source>
        <dbReference type="EMBL" id="OGY33592.1"/>
    </source>
</evidence>
<evidence type="ECO:0000256" key="3">
    <source>
        <dbReference type="ARBA" id="ARBA00022676"/>
    </source>
</evidence>
<evidence type="ECO:0000256" key="6">
    <source>
        <dbReference type="ARBA" id="ARBA00022989"/>
    </source>
</evidence>
<keyword evidence="7 8" id="KW-0472">Membrane</keyword>
<feature type="domain" description="ArnT-like N-terminal" evidence="9">
    <location>
        <begin position="105"/>
        <end position="256"/>
    </location>
</feature>
<dbReference type="Pfam" id="PF02366">
    <property type="entry name" value="PMT"/>
    <property type="match status" value="1"/>
</dbReference>
<feature type="transmembrane region" description="Helical" evidence="8">
    <location>
        <begin position="20"/>
        <end position="38"/>
    </location>
</feature>
<comment type="caution">
    <text evidence="10">The sequence shown here is derived from an EMBL/GenBank/DDBJ whole genome shotgun (WGS) entry which is preliminary data.</text>
</comment>
<dbReference type="InterPro" id="IPR050297">
    <property type="entry name" value="LipidA_mod_glycosyltrf_83"/>
</dbReference>
<dbReference type="Proteomes" id="UP000177528">
    <property type="component" value="Unassembled WGS sequence"/>
</dbReference>
<dbReference type="EMBL" id="MHHR01000029">
    <property type="protein sequence ID" value="OGY33592.1"/>
    <property type="molecule type" value="Genomic_DNA"/>
</dbReference>
<gene>
    <name evidence="10" type="ORF">A3D99_00035</name>
</gene>
<evidence type="ECO:0000256" key="5">
    <source>
        <dbReference type="ARBA" id="ARBA00022692"/>
    </source>
</evidence>
<accession>A0A1G1X0Q6</accession>
<dbReference type="InterPro" id="IPR003342">
    <property type="entry name" value="ArnT-like_N"/>
</dbReference>
<evidence type="ECO:0000259" key="9">
    <source>
        <dbReference type="Pfam" id="PF02366"/>
    </source>
</evidence>
<keyword evidence="6 8" id="KW-1133">Transmembrane helix</keyword>
<dbReference type="PANTHER" id="PTHR33908">
    <property type="entry name" value="MANNOSYLTRANSFERASE YKCB-RELATED"/>
    <property type="match status" value="1"/>
</dbReference>
<comment type="subcellular location">
    <subcellularLocation>
        <location evidence="1">Cell membrane</location>
        <topology evidence="1">Multi-pass membrane protein</topology>
    </subcellularLocation>
</comment>
<keyword evidence="4" id="KW-0808">Transferase</keyword>
<keyword evidence="5 8" id="KW-0812">Transmembrane</keyword>
<evidence type="ECO:0000256" key="7">
    <source>
        <dbReference type="ARBA" id="ARBA00023136"/>
    </source>
</evidence>
<dbReference type="GO" id="GO:0016763">
    <property type="term" value="F:pentosyltransferase activity"/>
    <property type="evidence" value="ECO:0007669"/>
    <property type="project" value="TreeGrafter"/>
</dbReference>
<dbReference type="GO" id="GO:0009103">
    <property type="term" value="P:lipopolysaccharide biosynthetic process"/>
    <property type="evidence" value="ECO:0007669"/>
    <property type="project" value="UniProtKB-ARBA"/>
</dbReference>
<dbReference type="GO" id="GO:0000030">
    <property type="term" value="F:mannosyltransferase activity"/>
    <property type="evidence" value="ECO:0007669"/>
    <property type="project" value="InterPro"/>
</dbReference>
<name>A0A1G1X0Q6_9BACT</name>
<feature type="transmembrane region" description="Helical" evidence="8">
    <location>
        <begin position="353"/>
        <end position="376"/>
    </location>
</feature>
<feature type="transmembrane region" description="Helical" evidence="8">
    <location>
        <begin position="329"/>
        <end position="347"/>
    </location>
</feature>
<protein>
    <recommendedName>
        <fullName evidence="9">ArnT-like N-terminal domain-containing protein</fullName>
    </recommendedName>
</protein>
<dbReference type="AlphaFoldDB" id="A0A1G1X0Q6"/>
<feature type="transmembrane region" description="Helical" evidence="8">
    <location>
        <begin position="405"/>
        <end position="426"/>
    </location>
</feature>
<dbReference type="GO" id="GO:0005886">
    <property type="term" value="C:plasma membrane"/>
    <property type="evidence" value="ECO:0007669"/>
    <property type="project" value="UniProtKB-SubCell"/>
</dbReference>
<organism evidence="10 11">
    <name type="scientific">Candidatus Andersenbacteria bacterium RIFCSPHIGHO2_12_FULL_45_11</name>
    <dbReference type="NCBI Taxonomy" id="1797281"/>
    <lineage>
        <taxon>Bacteria</taxon>
        <taxon>Candidatus Anderseniibacteriota</taxon>
    </lineage>
</organism>
<evidence type="ECO:0000313" key="11">
    <source>
        <dbReference type="Proteomes" id="UP000177528"/>
    </source>
</evidence>
<proteinExistence type="predicted"/>
<evidence type="ECO:0000256" key="8">
    <source>
        <dbReference type="SAM" id="Phobius"/>
    </source>
</evidence>
<keyword evidence="2" id="KW-1003">Cell membrane</keyword>
<reference evidence="10 11" key="1">
    <citation type="journal article" date="2016" name="Nat. Commun.">
        <title>Thousands of microbial genomes shed light on interconnected biogeochemical processes in an aquifer system.</title>
        <authorList>
            <person name="Anantharaman K."/>
            <person name="Brown C.T."/>
            <person name="Hug L.A."/>
            <person name="Sharon I."/>
            <person name="Castelle C.J."/>
            <person name="Probst A.J."/>
            <person name="Thomas B.C."/>
            <person name="Singh A."/>
            <person name="Wilkins M.J."/>
            <person name="Karaoz U."/>
            <person name="Brodie E.L."/>
            <person name="Williams K.H."/>
            <person name="Hubbard S.S."/>
            <person name="Banfield J.F."/>
        </authorList>
    </citation>
    <scope>NUCLEOTIDE SEQUENCE [LARGE SCALE GENOMIC DNA]</scope>
</reference>